<dbReference type="AlphaFoldDB" id="F7ZJY4"/>
<dbReference type="Pfam" id="PF05013">
    <property type="entry name" value="FGase"/>
    <property type="match status" value="1"/>
</dbReference>
<proteinExistence type="predicted"/>
<evidence type="ECO:0000313" key="2">
    <source>
        <dbReference type="EMBL" id="AEI95159.1"/>
    </source>
</evidence>
<dbReference type="Gene3D" id="3.40.630.40">
    <property type="entry name" value="Zn-dependent exopeptidases"/>
    <property type="match status" value="1"/>
</dbReference>
<organism evidence="2 3">
    <name type="scientific">Roseobacter litoralis (strain ATCC 49566 / DSM 6996 / JCM 21268 / NBRC 15278 / OCh 149)</name>
    <dbReference type="NCBI Taxonomy" id="391595"/>
    <lineage>
        <taxon>Bacteria</taxon>
        <taxon>Pseudomonadati</taxon>
        <taxon>Pseudomonadota</taxon>
        <taxon>Alphaproteobacteria</taxon>
        <taxon>Rhodobacterales</taxon>
        <taxon>Roseobacteraceae</taxon>
        <taxon>Roseobacter</taxon>
    </lineage>
</organism>
<dbReference type="InterPro" id="IPR007709">
    <property type="entry name" value="N-FG_amidohydro"/>
</dbReference>
<keyword evidence="3" id="KW-1185">Reference proteome</keyword>
<feature type="region of interest" description="Disordered" evidence="1">
    <location>
        <begin position="1"/>
        <end position="28"/>
    </location>
</feature>
<dbReference type="InterPro" id="IPR011227">
    <property type="entry name" value="UCP029730"/>
</dbReference>
<protein>
    <submittedName>
        <fullName evidence="2">N-formylglutamate amidohydrolase</fullName>
    </submittedName>
</protein>
<gene>
    <name evidence="2" type="ordered locus">RLO149_c032030</name>
</gene>
<dbReference type="GO" id="GO:0016787">
    <property type="term" value="F:hydrolase activity"/>
    <property type="evidence" value="ECO:0007669"/>
    <property type="project" value="UniProtKB-KW"/>
</dbReference>
<accession>F7ZJY4</accession>
<dbReference type="EMBL" id="CP002623">
    <property type="protein sequence ID" value="AEI95159.1"/>
    <property type="molecule type" value="Genomic_DNA"/>
</dbReference>
<dbReference type="OrthoDB" id="9815326at2"/>
<reference evidence="2 3" key="1">
    <citation type="journal article" date="2011" name="BMC Genomics">
        <title>Comparative genome analysis and genome-guided physiological analysis of Roseobacter litoralis.</title>
        <authorList>
            <person name="Kalhoefer D."/>
            <person name="Thole S."/>
            <person name="Voget S."/>
            <person name="Lehmann R."/>
            <person name="Liesegang H."/>
            <person name="Wollher A."/>
            <person name="Daniel R."/>
            <person name="Simon M."/>
            <person name="Brinkhoff T."/>
        </authorList>
    </citation>
    <scope>NUCLEOTIDE SEQUENCE [LARGE SCALE GENOMIC DNA]</scope>
    <source>
        <strain evidence="3">ATCC 49566 / DSM 6996 / JCM 21268 / NBRC 15278 / OCh 149</strain>
    </source>
</reference>
<dbReference type="RefSeq" id="WP_013963069.1">
    <property type="nucleotide sequence ID" value="NC_015730.1"/>
</dbReference>
<dbReference type="Proteomes" id="UP000001353">
    <property type="component" value="Chromosome"/>
</dbReference>
<sequence>MTQPNAIDVSAARNAEPGTGPLLSADDPAPIESYHADSAVPLLLLCEHAGQAVPQALGGLGLPDGAIDGHIGWDIGAEKLARALADRLRCPLILQRYSRLVIDCNRPPGSEGSIPALSDDVPVPGNMGLTAHDRYLRQREIFDPMNGAITAAFEAHPRHTVFSIHSYTRHFQGEDRQWDAGFLTRQDIKTAQRLMSSISNAAPELTLALNQPYQIDDASDWFIPQHAEARGVQHALIEVRNDHLRDADGVARWADLLVPAIRSILEDTP</sequence>
<dbReference type="SUPFAM" id="SSF53187">
    <property type="entry name" value="Zn-dependent exopeptidases"/>
    <property type="match status" value="1"/>
</dbReference>
<dbReference type="KEGG" id="rli:RLO149_c032030"/>
<name>F7ZJY4_ROSLO</name>
<dbReference type="eggNOG" id="COG3931">
    <property type="taxonomic scope" value="Bacteria"/>
</dbReference>
<dbReference type="PIRSF" id="PIRSF029730">
    <property type="entry name" value="UCP029730"/>
    <property type="match status" value="1"/>
</dbReference>
<evidence type="ECO:0000256" key="1">
    <source>
        <dbReference type="SAM" id="MobiDB-lite"/>
    </source>
</evidence>
<dbReference type="HOGENOM" id="CLU_079628_0_0_5"/>
<dbReference type="STRING" id="391595.RLO149_c032030"/>
<evidence type="ECO:0000313" key="3">
    <source>
        <dbReference type="Proteomes" id="UP000001353"/>
    </source>
</evidence>